<dbReference type="RefSeq" id="WP_136399927.1">
    <property type="nucleotide sequence ID" value="NZ_CP036295.1"/>
</dbReference>
<feature type="domain" description="Helicase C-terminal" evidence="1">
    <location>
        <begin position="848"/>
        <end position="1015"/>
    </location>
</feature>
<protein>
    <submittedName>
        <fullName evidence="2">Helicase</fullName>
    </submittedName>
</protein>
<dbReference type="InterPro" id="IPR014001">
    <property type="entry name" value="Helicase_ATP-bd"/>
</dbReference>
<dbReference type="InterPro" id="IPR001650">
    <property type="entry name" value="Helicase_C-like"/>
</dbReference>
<dbReference type="SUPFAM" id="SSF52540">
    <property type="entry name" value="P-loop containing nucleoside triphosphate hydrolases"/>
    <property type="match status" value="2"/>
</dbReference>
<dbReference type="OrthoDB" id="18878at2"/>
<dbReference type="InterPro" id="IPR027417">
    <property type="entry name" value="P-loop_NTPase"/>
</dbReference>
<dbReference type="Proteomes" id="UP000297065">
    <property type="component" value="Chromosome"/>
</dbReference>
<dbReference type="EMBL" id="CP036295">
    <property type="protein sequence ID" value="QCC85787.1"/>
    <property type="molecule type" value="Genomic_DNA"/>
</dbReference>
<keyword evidence="2" id="KW-0347">Helicase</keyword>
<dbReference type="SMART" id="SM00487">
    <property type="entry name" value="DEXDc"/>
    <property type="match status" value="1"/>
</dbReference>
<proteinExistence type="predicted"/>
<dbReference type="PROSITE" id="PS51194">
    <property type="entry name" value="HELICASE_CTER"/>
    <property type="match status" value="1"/>
</dbReference>
<dbReference type="AlphaFoldDB" id="A0A4P7UJD2"/>
<accession>A0A4P7UJD2</accession>
<dbReference type="Gene3D" id="3.40.50.300">
    <property type="entry name" value="P-loop containing nucleotide triphosphate hydrolases"/>
    <property type="match status" value="2"/>
</dbReference>
<gene>
    <name evidence="2" type="ORF">DDIC_07845</name>
</gene>
<dbReference type="Pfam" id="PF00271">
    <property type="entry name" value="Helicase_C"/>
    <property type="match status" value="1"/>
</dbReference>
<dbReference type="GO" id="GO:0004386">
    <property type="term" value="F:helicase activity"/>
    <property type="evidence" value="ECO:0007669"/>
    <property type="project" value="UniProtKB-KW"/>
</dbReference>
<evidence type="ECO:0000313" key="2">
    <source>
        <dbReference type="EMBL" id="QCC85787.1"/>
    </source>
</evidence>
<keyword evidence="2" id="KW-0067">ATP-binding</keyword>
<keyword evidence="2" id="KW-0547">Nucleotide-binding</keyword>
<sequence length="1095" mass="124383">MTNVPFPLEQAEDTILRGLKDFQLATVEHIDSLYRKGQKRVLVSDEVGLGKTLIAQGMIAKVGRLRHEEGDTLFKVIYICSNAAIAGQNLNKLSVYKSVDSKDTTTTHAARLSMQHLAIFQQEQETLGKKHYIQLIPLTPDTSFNITTGTGTVHERALIFSILSHLPYLQDHLSALEELLTDCATVSWARCAQEYRKQVESCNATSNGDYLKYMHGQIAAHMGTPSNASSLLAHLVTHCELIAQKRANTAEGRRLIGKLRVMFARISLERLEPDFVIMDEFQRFKHLLHPDMETEAGMLVNKFFSTNSARILLLSATPYKLYSTLEEIEENKQEDEHYKEFLEVMDFLQGDAGKKATFNNIWSNYSLALRSFSKGDRTFVQVKKKAENAMFETMCRTERISAQTGSDIIDTSAVSDVVPSVADIQTYLQMHELLEEIDSGRRVPVDYVKSCPYLLSFMQGYQVKEHIQKCLKDNPRLTAKANKSTLWLKRTDVEKFKVVPPNNARLACVQGAAFEQQAENLLWIPPSCPYYPLTGAFSGKQQFSKMLIFSSWQMVPRMLATMLSYEAERKNISKIAKKYRKAKQESRYFTSEGRGKRYPLAKLNFSVSQKEPKGMALFCLLYPSKSLADCFSPLATLNSKLDLKALEKNVGQAIRELLRPLAVFQGKSTRPDARWYYLAPLLMDGPEYARAWLANGAELTRQTETDDDNLEGKNKDGLKGFMRHVEELQRLLKQAFDDENDPLLLGAQPADLITVLTNMAIASPAVCLYRTYQSICPEADVGVMASQVAAVLRNRLNTPESTAVIEANFGKSEEAHWKNVLTYCVQGNLQAVFDEYAHILVEFNGLRGTLDILASLHTLIIESMHVHTASYAIDTFSALENRIKGGQSRRFNIRSHFAVSFTKSEGRGRGESDRKEAVRKSFNSPFRPFVLVTTSIGQEGLDFHYYCRKIVHWNLPSNPIDLEQREGRISRYKCLAIRQNIALRYGEIRFKKDPWSEMFAEADRKERGPGESELIPYWGLSARDDMIKIERIVPRYAFSRDISSYERLIKILSLYRLTLGQARQEELLESLLASCDDAEQLKELFINISPFYRRA</sequence>
<reference evidence="2 3" key="1">
    <citation type="submission" date="2019-02" db="EMBL/GenBank/DDBJ databases">
        <title>Complete Genome Sequence of Desulfovibrio desulfuricans IC1, a Sulfonate Utilizing Anaerobe.</title>
        <authorList>
            <person name="Day L.A."/>
            <person name="De Leon K.B."/>
            <person name="Wall J.D."/>
        </authorList>
    </citation>
    <scope>NUCLEOTIDE SEQUENCE [LARGE SCALE GENOMIC DNA]</scope>
    <source>
        <strain evidence="2 3">IC1</strain>
    </source>
</reference>
<name>A0A4P7UJD2_DESDE</name>
<evidence type="ECO:0000259" key="1">
    <source>
        <dbReference type="PROSITE" id="PS51194"/>
    </source>
</evidence>
<keyword evidence="2" id="KW-0378">Hydrolase</keyword>
<organism evidence="2 3">
    <name type="scientific">Desulfovibrio desulfuricans</name>
    <dbReference type="NCBI Taxonomy" id="876"/>
    <lineage>
        <taxon>Bacteria</taxon>
        <taxon>Pseudomonadati</taxon>
        <taxon>Thermodesulfobacteriota</taxon>
        <taxon>Desulfovibrionia</taxon>
        <taxon>Desulfovibrionales</taxon>
        <taxon>Desulfovibrionaceae</taxon>
        <taxon>Desulfovibrio</taxon>
    </lineage>
</organism>
<evidence type="ECO:0000313" key="3">
    <source>
        <dbReference type="Proteomes" id="UP000297065"/>
    </source>
</evidence>